<dbReference type="InterPro" id="IPR054722">
    <property type="entry name" value="PolX-like_BBD"/>
</dbReference>
<evidence type="ECO:0000259" key="7">
    <source>
        <dbReference type="PROSITE" id="PS50994"/>
    </source>
</evidence>
<dbReference type="Proteomes" id="UP000236291">
    <property type="component" value="Unassembled WGS sequence"/>
</dbReference>
<evidence type="ECO:0000256" key="4">
    <source>
        <dbReference type="ARBA" id="ARBA00022801"/>
    </source>
</evidence>
<dbReference type="InterPro" id="IPR001584">
    <property type="entry name" value="Integrase_cat-core"/>
</dbReference>
<dbReference type="EMBL" id="ASHM01010335">
    <property type="protein sequence ID" value="PNX92161.1"/>
    <property type="molecule type" value="Genomic_DNA"/>
</dbReference>
<reference evidence="8 9" key="1">
    <citation type="journal article" date="2014" name="Am. J. Bot.">
        <title>Genome assembly and annotation for red clover (Trifolium pratense; Fabaceae).</title>
        <authorList>
            <person name="Istvanek J."/>
            <person name="Jaros M."/>
            <person name="Krenek A."/>
            <person name="Repkova J."/>
        </authorList>
    </citation>
    <scope>NUCLEOTIDE SEQUENCE [LARGE SCALE GENOMIC DNA]</scope>
    <source>
        <strain evidence="9">cv. Tatra</strain>
        <tissue evidence="8">Young leaves</tissue>
    </source>
</reference>
<dbReference type="GO" id="GO:0003676">
    <property type="term" value="F:nucleic acid binding"/>
    <property type="evidence" value="ECO:0007669"/>
    <property type="project" value="InterPro"/>
</dbReference>
<dbReference type="Pfam" id="PF07727">
    <property type="entry name" value="RVT_2"/>
    <property type="match status" value="1"/>
</dbReference>
<dbReference type="Pfam" id="PF00665">
    <property type="entry name" value="rve"/>
    <property type="match status" value="1"/>
</dbReference>
<protein>
    <submittedName>
        <fullName evidence="8">Retrotransposon-related protein</fullName>
    </submittedName>
</protein>
<feature type="compositionally biased region" description="Polar residues" evidence="6">
    <location>
        <begin position="47"/>
        <end position="66"/>
    </location>
</feature>
<keyword evidence="2" id="KW-0479">Metal-binding</keyword>
<dbReference type="Gene3D" id="3.30.420.10">
    <property type="entry name" value="Ribonuclease H-like superfamily/Ribonuclease H"/>
    <property type="match status" value="1"/>
</dbReference>
<dbReference type="PANTHER" id="PTHR42648">
    <property type="entry name" value="TRANSPOSASE, PUTATIVE-RELATED"/>
    <property type="match status" value="1"/>
</dbReference>
<dbReference type="InterPro" id="IPR057670">
    <property type="entry name" value="SH3_retrovirus"/>
</dbReference>
<dbReference type="InterPro" id="IPR001878">
    <property type="entry name" value="Znf_CCHC"/>
</dbReference>
<evidence type="ECO:0000256" key="6">
    <source>
        <dbReference type="SAM" id="MobiDB-lite"/>
    </source>
</evidence>
<dbReference type="InterPro" id="IPR013103">
    <property type="entry name" value="RVT_2"/>
</dbReference>
<dbReference type="GO" id="GO:0008270">
    <property type="term" value="F:zinc ion binding"/>
    <property type="evidence" value="ECO:0007669"/>
    <property type="project" value="InterPro"/>
</dbReference>
<dbReference type="InterPro" id="IPR036875">
    <property type="entry name" value="Znf_CCHC_sf"/>
</dbReference>
<dbReference type="Pfam" id="PF22936">
    <property type="entry name" value="Pol_BBD"/>
    <property type="match status" value="1"/>
</dbReference>
<dbReference type="GO" id="GO:0004190">
    <property type="term" value="F:aspartic-type endopeptidase activity"/>
    <property type="evidence" value="ECO:0007669"/>
    <property type="project" value="UniProtKB-KW"/>
</dbReference>
<feature type="region of interest" description="Disordered" evidence="6">
    <location>
        <begin position="1"/>
        <end position="20"/>
    </location>
</feature>
<evidence type="ECO:0000256" key="1">
    <source>
        <dbReference type="ARBA" id="ARBA00022670"/>
    </source>
</evidence>
<dbReference type="InterPro" id="IPR012337">
    <property type="entry name" value="RNaseH-like_sf"/>
</dbReference>
<feature type="region of interest" description="Disordered" evidence="6">
    <location>
        <begin position="44"/>
        <end position="79"/>
    </location>
</feature>
<evidence type="ECO:0000313" key="8">
    <source>
        <dbReference type="EMBL" id="PNX92161.1"/>
    </source>
</evidence>
<proteinExistence type="predicted"/>
<dbReference type="Pfam" id="PF13976">
    <property type="entry name" value="gag_pre-integrs"/>
    <property type="match status" value="1"/>
</dbReference>
<organism evidence="8 9">
    <name type="scientific">Trifolium pratense</name>
    <name type="common">Red clover</name>
    <dbReference type="NCBI Taxonomy" id="57577"/>
    <lineage>
        <taxon>Eukaryota</taxon>
        <taxon>Viridiplantae</taxon>
        <taxon>Streptophyta</taxon>
        <taxon>Embryophyta</taxon>
        <taxon>Tracheophyta</taxon>
        <taxon>Spermatophyta</taxon>
        <taxon>Magnoliopsida</taxon>
        <taxon>eudicotyledons</taxon>
        <taxon>Gunneridae</taxon>
        <taxon>Pentapetalae</taxon>
        <taxon>rosids</taxon>
        <taxon>fabids</taxon>
        <taxon>Fabales</taxon>
        <taxon>Fabaceae</taxon>
        <taxon>Papilionoideae</taxon>
        <taxon>50 kb inversion clade</taxon>
        <taxon>NPAAA clade</taxon>
        <taxon>Hologalegina</taxon>
        <taxon>IRL clade</taxon>
        <taxon>Trifolieae</taxon>
        <taxon>Trifolium</taxon>
    </lineage>
</organism>
<dbReference type="PROSITE" id="PS50994">
    <property type="entry name" value="INTEGRASE"/>
    <property type="match status" value="1"/>
</dbReference>
<evidence type="ECO:0000256" key="3">
    <source>
        <dbReference type="ARBA" id="ARBA00022750"/>
    </source>
</evidence>
<dbReference type="PANTHER" id="PTHR42648:SF21">
    <property type="entry name" value="CYSTEINE-RICH RLK (RECEPTOR-LIKE PROTEIN KINASE) 8"/>
    <property type="match status" value="1"/>
</dbReference>
<name>A0A2K3MMX0_TRIPR</name>
<gene>
    <name evidence="8" type="ORF">L195_g015294</name>
</gene>
<dbReference type="SMART" id="SM00343">
    <property type="entry name" value="ZnF_C2HC"/>
    <property type="match status" value="2"/>
</dbReference>
<dbReference type="InterPro" id="IPR025724">
    <property type="entry name" value="GAG-pre-integrase_dom"/>
</dbReference>
<dbReference type="SUPFAM" id="SSF53098">
    <property type="entry name" value="Ribonuclease H-like"/>
    <property type="match status" value="1"/>
</dbReference>
<dbReference type="SUPFAM" id="SSF56672">
    <property type="entry name" value="DNA/RNA polymerases"/>
    <property type="match status" value="1"/>
</dbReference>
<evidence type="ECO:0000256" key="2">
    <source>
        <dbReference type="ARBA" id="ARBA00022723"/>
    </source>
</evidence>
<dbReference type="Pfam" id="PF25597">
    <property type="entry name" value="SH3_retrovirus"/>
    <property type="match status" value="1"/>
</dbReference>
<evidence type="ECO:0000256" key="5">
    <source>
        <dbReference type="SAM" id="Coils"/>
    </source>
</evidence>
<dbReference type="InterPro" id="IPR043502">
    <property type="entry name" value="DNA/RNA_pol_sf"/>
</dbReference>
<dbReference type="GO" id="GO:0015074">
    <property type="term" value="P:DNA integration"/>
    <property type="evidence" value="ECO:0007669"/>
    <property type="project" value="InterPro"/>
</dbReference>
<comment type="caution">
    <text evidence="8">The sequence shown here is derived from an EMBL/GenBank/DDBJ whole genome shotgun (WGS) entry which is preliminary data.</text>
</comment>
<dbReference type="SUPFAM" id="SSF57756">
    <property type="entry name" value="Retrovirus zinc finger-like domains"/>
    <property type="match status" value="1"/>
</dbReference>
<dbReference type="GO" id="GO:0006508">
    <property type="term" value="P:proteolysis"/>
    <property type="evidence" value="ECO:0007669"/>
    <property type="project" value="UniProtKB-KW"/>
</dbReference>
<keyword evidence="5" id="KW-0175">Coiled coil</keyword>
<feature type="domain" description="Integrase catalytic" evidence="7">
    <location>
        <begin position="466"/>
        <end position="642"/>
    </location>
</feature>
<evidence type="ECO:0000313" key="9">
    <source>
        <dbReference type="Proteomes" id="UP000236291"/>
    </source>
</evidence>
<dbReference type="InterPro" id="IPR036397">
    <property type="entry name" value="RNaseH_sf"/>
</dbReference>
<dbReference type="InterPro" id="IPR039537">
    <property type="entry name" value="Retrotran_Ty1/copia-like"/>
</dbReference>
<reference evidence="8 9" key="2">
    <citation type="journal article" date="2017" name="Front. Plant Sci.">
        <title>Gene Classification and Mining of Molecular Markers Useful in Red Clover (Trifolium pratense) Breeding.</title>
        <authorList>
            <person name="Istvanek J."/>
            <person name="Dluhosova J."/>
            <person name="Dluhos P."/>
            <person name="Patkova L."/>
            <person name="Nedelnik J."/>
            <person name="Repkova J."/>
        </authorList>
    </citation>
    <scope>NUCLEOTIDE SEQUENCE [LARGE SCALE GENOMIC DNA]</scope>
    <source>
        <strain evidence="9">cv. Tatra</strain>
        <tissue evidence="8">Young leaves</tissue>
    </source>
</reference>
<feature type="non-terminal residue" evidence="8">
    <location>
        <position position="1"/>
    </location>
</feature>
<accession>A0A2K3MMX0</accession>
<sequence>NMAFASNTGEDELKDGDSAENVSESIALIGKQLNRVIQRLERKPGTNAATNAKANQFNNSRNNSTPRKNREEDQGSQGRVQCHECEGFGHIRSECPTFIKRRGLTATWSDGDSDSEGEQVSAKSVRALTGVCETETTQEFSYEEISNFYTQACEENQELTRRVAAQQETIECLVEIRDRLYKLESIKKEVNKEQSGVQASLEKLTLGPGKKSGHKLKHLTKHPRSGRIGRYDDKVCHFCGKLGHIKVFCYEYQKAIQNSEKGESSKQNWEAKDEASLIAHTSFRATSKEDWYFDSGCSRHMTGASGVLTMVTPKSTGFVTFGDGAKGEIKGMGKIVSDDLPRLDNVLLVKGLTANLISISQLCDLGLNVNFTKEGCCVIDGKEGVIMKGVRSKDNCYLWTPLEPKVLSTCLVSKQEDVRLWHQKLGHLHLRGMKKILSKEAIKGVPQLTIEEGTVCGECQIGKQVKTSHPKVQHLTTDRVLELLHMDLMGPMHVESLGGKRYTLVIIDDFSRYTWIEFIREKSETFEVFREICLRVQNEKDITVMRIRSDHGREFENVMFSEFCASRGIKHEFSSPITPQQNGIAERKNRTIQESARVMLHAKQMPYHFWAEAMNTACYIHNRVTIRKGTSCTLYEIWRGKKPNVSYFHIFGSKCYILLDRDPRRKMDPKGEEGIFLGYSSNNRAYRVYNNRTKVIIESINVVVDDAPIAMTHDVPLAAPSVPQASFEFEEADPQFDESNVEVTKVQQPTNNRGPSIRIQKNHPPDAIIGQLERGVTTRSREVISNSCFVSKIEPKNVKEALLDEYWIHAMQEELTQFERNEVWDLVPRPKNINVIGTKWIFKNKSNENGEVTRNKARLVAQGFTQIEGVDFGETFAPVARLESIRLLLAIACILKFKLFQMDVKSAFLNGYLHEEVYVEQPKGFIDPFQPSHVYKLKKALYGLKQAPRAWYERLTIFLISNGYRKGGNDKTLFVKEEEGKLLIAQIYVDDIVFGGMAGHMVKQFVEHMQTEFEMSMVGELTFFLGLQINQMEDTTFLSQSKYAKNMVKKFGLESAGHKKTPAPTHLKLTKDDQGVSVDPSMYRSMIGSLLYLTASRPAIAFAVGVCARYQADPKASHLLQVKRILKYVSGTCDYGLMYTHGGGSNMVGYCDADWAGSADDRKSTSGGCFFLGCNLISWFSKKQNSVALSTTEAEYIAAGSSCSQMVWMKQMLREYNVEQDVITLYYDNLSSISISKNPVQHSRTKHIDIRHHYIRDLVEDKVVTLEHIATEEQLADILTKALDANMFEELRGKLGICLCDQA</sequence>
<dbReference type="CDD" id="cd09272">
    <property type="entry name" value="RNase_HI_RT_Ty1"/>
    <property type="match status" value="1"/>
</dbReference>
<feature type="coiled-coil region" evidence="5">
    <location>
        <begin position="149"/>
        <end position="176"/>
    </location>
</feature>
<keyword evidence="1" id="KW-0645">Protease</keyword>
<keyword evidence="3" id="KW-0064">Aspartyl protease</keyword>
<keyword evidence="4" id="KW-0378">Hydrolase</keyword>